<dbReference type="Proteomes" id="UP000185511">
    <property type="component" value="Chromosome"/>
</dbReference>
<organism evidence="1 2">
    <name type="scientific">Actinoalloteichus fjordicus</name>
    <dbReference type="NCBI Taxonomy" id="1612552"/>
    <lineage>
        <taxon>Bacteria</taxon>
        <taxon>Bacillati</taxon>
        <taxon>Actinomycetota</taxon>
        <taxon>Actinomycetes</taxon>
        <taxon>Pseudonocardiales</taxon>
        <taxon>Pseudonocardiaceae</taxon>
        <taxon>Actinoalloteichus</taxon>
    </lineage>
</organism>
<gene>
    <name evidence="1" type="ORF">UA74_04000</name>
</gene>
<sequence length="103" mass="11626">MSVECQDPTDRGPLGRSQFTTRYFLDELPREDNDSNVEAVYQHWIENGYQVLVDDRPDRIFISVQHEDDAFRMSIRASVQGDLSLGASSPCIWPNGTPEPAAP</sequence>
<proteinExistence type="predicted"/>
<keyword evidence="2" id="KW-1185">Reference proteome</keyword>
<dbReference type="EMBL" id="CP016076">
    <property type="protein sequence ID" value="APU12879.1"/>
    <property type="molecule type" value="Genomic_DNA"/>
</dbReference>
<dbReference type="AlphaFoldDB" id="A0AAC9L9L7"/>
<reference evidence="2" key="1">
    <citation type="submission" date="2016-06" db="EMBL/GenBank/DDBJ databases">
        <title>Complete genome sequence of Actinoalloteichus fjordicus DSM 46855 (=ADI127-17), type strain of the new species Actinoalloteichus fjordicus.</title>
        <authorList>
            <person name="Ruckert C."/>
            <person name="Nouioui I."/>
            <person name="Willmese J."/>
            <person name="van Wezel G."/>
            <person name="Klenk H.-P."/>
            <person name="Kalinowski J."/>
            <person name="Zotchev S.B."/>
        </authorList>
    </citation>
    <scope>NUCLEOTIDE SEQUENCE [LARGE SCALE GENOMIC DNA]</scope>
    <source>
        <strain evidence="2">ADI127-7</strain>
    </source>
</reference>
<evidence type="ECO:0000313" key="2">
    <source>
        <dbReference type="Proteomes" id="UP000185511"/>
    </source>
</evidence>
<evidence type="ECO:0000313" key="1">
    <source>
        <dbReference type="EMBL" id="APU12879.1"/>
    </source>
</evidence>
<name>A0AAC9L9L7_9PSEU</name>
<dbReference type="KEGG" id="acad:UA74_04000"/>
<accession>A0AAC9L9L7</accession>
<protein>
    <submittedName>
        <fullName evidence="1">Uncharacterized protein</fullName>
    </submittedName>
</protein>